<feature type="transmembrane region" description="Helical" evidence="7">
    <location>
        <begin position="359"/>
        <end position="382"/>
    </location>
</feature>
<dbReference type="CDD" id="cd06174">
    <property type="entry name" value="MFS"/>
    <property type="match status" value="1"/>
</dbReference>
<evidence type="ECO:0000256" key="1">
    <source>
        <dbReference type="ARBA" id="ARBA00004141"/>
    </source>
</evidence>
<evidence type="ECO:0000256" key="5">
    <source>
        <dbReference type="ARBA" id="ARBA00023136"/>
    </source>
</evidence>
<evidence type="ECO:0000256" key="6">
    <source>
        <dbReference type="SAM" id="MobiDB-lite"/>
    </source>
</evidence>
<dbReference type="PANTHER" id="PTHR23504">
    <property type="entry name" value="MAJOR FACILITATOR SUPERFAMILY DOMAIN-CONTAINING PROTEIN 10"/>
    <property type="match status" value="1"/>
</dbReference>
<feature type="transmembrane region" description="Helical" evidence="7">
    <location>
        <begin position="394"/>
        <end position="414"/>
    </location>
</feature>
<organism evidence="8 9">
    <name type="scientific">Cyclotella atomus</name>
    <dbReference type="NCBI Taxonomy" id="382360"/>
    <lineage>
        <taxon>Eukaryota</taxon>
        <taxon>Sar</taxon>
        <taxon>Stramenopiles</taxon>
        <taxon>Ochrophyta</taxon>
        <taxon>Bacillariophyta</taxon>
        <taxon>Coscinodiscophyceae</taxon>
        <taxon>Thalassiosirophycidae</taxon>
        <taxon>Stephanodiscales</taxon>
        <taxon>Stephanodiscaceae</taxon>
        <taxon>Cyclotella</taxon>
    </lineage>
</organism>
<feature type="transmembrane region" description="Helical" evidence="7">
    <location>
        <begin position="230"/>
        <end position="253"/>
    </location>
</feature>
<feature type="transmembrane region" description="Helical" evidence="7">
    <location>
        <begin position="426"/>
        <end position="448"/>
    </location>
</feature>
<evidence type="ECO:0000313" key="8">
    <source>
        <dbReference type="EMBL" id="KAL3771496.1"/>
    </source>
</evidence>
<dbReference type="AlphaFoldDB" id="A0ABD3N638"/>
<keyword evidence="5 7" id="KW-0472">Membrane</keyword>
<comment type="caution">
    <text evidence="8">The sequence shown here is derived from an EMBL/GenBank/DDBJ whole genome shotgun (WGS) entry which is preliminary data.</text>
</comment>
<feature type="region of interest" description="Disordered" evidence="6">
    <location>
        <begin position="1"/>
        <end position="32"/>
    </location>
</feature>
<feature type="transmembrane region" description="Helical" evidence="7">
    <location>
        <begin position="144"/>
        <end position="162"/>
    </location>
</feature>
<feature type="transmembrane region" description="Helical" evidence="7">
    <location>
        <begin position="460"/>
        <end position="480"/>
    </location>
</feature>
<feature type="transmembrane region" description="Helical" evidence="7">
    <location>
        <begin position="113"/>
        <end position="132"/>
    </location>
</feature>
<accession>A0ABD3N638</accession>
<dbReference type="GO" id="GO:0016020">
    <property type="term" value="C:membrane"/>
    <property type="evidence" value="ECO:0007669"/>
    <property type="project" value="UniProtKB-SubCell"/>
</dbReference>
<evidence type="ECO:0000256" key="7">
    <source>
        <dbReference type="SAM" id="Phobius"/>
    </source>
</evidence>
<proteinExistence type="predicted"/>
<evidence type="ECO:0000313" key="9">
    <source>
        <dbReference type="Proteomes" id="UP001530400"/>
    </source>
</evidence>
<gene>
    <name evidence="8" type="ORF">ACHAWO_000617</name>
</gene>
<dbReference type="InterPro" id="IPR011701">
    <property type="entry name" value="MFS"/>
</dbReference>
<dbReference type="SUPFAM" id="SSF103473">
    <property type="entry name" value="MFS general substrate transporter"/>
    <property type="match status" value="1"/>
</dbReference>
<evidence type="ECO:0008006" key="10">
    <source>
        <dbReference type="Google" id="ProtNLM"/>
    </source>
</evidence>
<comment type="subcellular location">
    <subcellularLocation>
        <location evidence="1">Membrane</location>
        <topology evidence="1">Multi-pass membrane protein</topology>
    </subcellularLocation>
</comment>
<sequence length="697" mass="76123">MSDAKAEETIELTTAPDAEAPAEKPAAEPSTSINSTWSEKYQEWRNQKYKLPRRYRLSTEENACKYSLWSVNFMILASAVNTKMLNPNFAIMCAPGAHADSFPSTEPFGFNSATYFLPLCTLIGVAIASVLIGTLSDKYGRKPLLVMLGWVSAVGSVVKYFTRQTFWGFCASNFAFGFFLGNLPVGMGYIGDVENNQKRKNDLLGNLVGCFVLGNSGGGIIAVMMNEQGLFAPLWIGAGIMVIANMITQYYMIEPGDSRLVDSTDDKFAVEEDIVVRPDTIDKKTMYNIVGGAVLDNIGSTGLFPLCLSPLALNTFYGQFVSSGEDPIMSIEAYQWLSVCVALLVIPSTQLTPTSFIKIGVAGTCVFGNACTAIVTALLLWIGNMPATEVTFGLFVFVMYAGFPFTVFSQLTTGPMLDVIAPDDKIGYVQGLNNAAMNFGMALAPWAFGVLADGAGTNTAIITGIAFSIGAALANSPLMLHPQMGKPKPKPPLAKRALPGEDDDLFQKIVDGEVVDPELVFEINHNRGMAGKPAIVPTVRPYEEEKDELYKLRAGAIDNFKFKMMVQDRVLAGLAEAKNDPDNQVFKKEELVQMLNTMMTTDDEVMQKATSDLGTWMGQYLADNGYSPHTSSVLAKQMFIAAFPPLARDKEITEDNVEEWLLRSRKVMGRFAEEVEKNTVTNIMAQNRNVHGAGGWW</sequence>
<dbReference type="Proteomes" id="UP001530400">
    <property type="component" value="Unassembled WGS sequence"/>
</dbReference>
<feature type="transmembrane region" description="Helical" evidence="7">
    <location>
        <begin position="203"/>
        <end position="224"/>
    </location>
</feature>
<protein>
    <recommendedName>
        <fullName evidence="10">Major facilitator superfamily (MFS) profile domain-containing protein</fullName>
    </recommendedName>
</protein>
<dbReference type="InterPro" id="IPR036259">
    <property type="entry name" value="MFS_trans_sf"/>
</dbReference>
<reference evidence="8 9" key="1">
    <citation type="submission" date="2024-10" db="EMBL/GenBank/DDBJ databases">
        <title>Updated reference genomes for cyclostephanoid diatoms.</title>
        <authorList>
            <person name="Roberts W.R."/>
            <person name="Alverson A.J."/>
        </authorList>
    </citation>
    <scope>NUCLEOTIDE SEQUENCE [LARGE SCALE GENOMIC DNA]</scope>
    <source>
        <strain evidence="8 9">AJA010-31</strain>
    </source>
</reference>
<feature type="transmembrane region" description="Helical" evidence="7">
    <location>
        <begin position="174"/>
        <end position="191"/>
    </location>
</feature>
<dbReference type="PANTHER" id="PTHR23504:SF15">
    <property type="entry name" value="MAJOR FACILITATOR SUPERFAMILY (MFS) PROFILE DOMAIN-CONTAINING PROTEIN"/>
    <property type="match status" value="1"/>
</dbReference>
<keyword evidence="4 7" id="KW-1133">Transmembrane helix</keyword>
<dbReference type="EMBL" id="JALLPJ020001286">
    <property type="protein sequence ID" value="KAL3771496.1"/>
    <property type="molecule type" value="Genomic_DNA"/>
</dbReference>
<name>A0ABD3N638_9STRA</name>
<dbReference type="Gene3D" id="1.20.1250.20">
    <property type="entry name" value="MFS general substrate transporter like domains"/>
    <property type="match status" value="1"/>
</dbReference>
<keyword evidence="2" id="KW-0813">Transport</keyword>
<evidence type="ECO:0000256" key="2">
    <source>
        <dbReference type="ARBA" id="ARBA00022448"/>
    </source>
</evidence>
<keyword evidence="3 7" id="KW-0812">Transmembrane</keyword>
<evidence type="ECO:0000256" key="4">
    <source>
        <dbReference type="ARBA" id="ARBA00022989"/>
    </source>
</evidence>
<evidence type="ECO:0000256" key="3">
    <source>
        <dbReference type="ARBA" id="ARBA00022692"/>
    </source>
</evidence>
<keyword evidence="9" id="KW-1185">Reference proteome</keyword>
<dbReference type="Pfam" id="PF07690">
    <property type="entry name" value="MFS_1"/>
    <property type="match status" value="1"/>
</dbReference>